<evidence type="ECO:0000259" key="1">
    <source>
        <dbReference type="Pfam" id="PF25250"/>
    </source>
</evidence>
<evidence type="ECO:0000313" key="2">
    <source>
        <dbReference type="EMBL" id="URZ13449.1"/>
    </source>
</evidence>
<sequence>MENNQGTSCPSTFCSASVLKAHTLEQAENWPIQPGQYKVPVVLSEFVIQVDVEAKVKLNELAYEIKRIEKQVFLTECRYVGGTDKVFIEGYIRKNIEYASKHCTTKSGIGGVINDTTVHIPFRCVTRVEFNGARPRVFPNPQADVARYFDQKRMGKNIREADRASYEIFNEPVYCELEWSEIYDADIDDRGCSIDHFLNEEEFQEFTDKSVVYIAIKLLQKQQVGHKHHDFPGERIEEGFQKEESQKCETKEIPAYKGRKPWNGVIDKYKYRK</sequence>
<dbReference type="STRING" id="84029.CROST_29810"/>
<dbReference type="InterPro" id="IPR057174">
    <property type="entry name" value="DUF7852"/>
</dbReference>
<dbReference type="NCBIfam" id="NF045794">
    <property type="entry name" value="CsxC_fam"/>
    <property type="match status" value="1"/>
</dbReference>
<keyword evidence="3" id="KW-1185">Reference proteome</keyword>
<dbReference type="InterPro" id="IPR054845">
    <property type="entry name" value="Exosporium_prot_C"/>
</dbReference>
<gene>
    <name evidence="2" type="ORF">CROST_042150</name>
</gene>
<dbReference type="KEGG" id="crw:CROST_042150"/>
<dbReference type="Proteomes" id="UP000190951">
    <property type="component" value="Chromosome"/>
</dbReference>
<organism evidence="2 3">
    <name type="scientific">Clostridium felsineum</name>
    <dbReference type="NCBI Taxonomy" id="36839"/>
    <lineage>
        <taxon>Bacteria</taxon>
        <taxon>Bacillati</taxon>
        <taxon>Bacillota</taxon>
        <taxon>Clostridia</taxon>
        <taxon>Eubacteriales</taxon>
        <taxon>Clostridiaceae</taxon>
        <taxon>Clostridium</taxon>
    </lineage>
</organism>
<protein>
    <recommendedName>
        <fullName evidence="1">DUF7852 domain-containing protein</fullName>
    </recommendedName>
</protein>
<proteinExistence type="predicted"/>
<dbReference type="Pfam" id="PF25250">
    <property type="entry name" value="DUF7852"/>
    <property type="match status" value="1"/>
</dbReference>
<dbReference type="AlphaFoldDB" id="A0A1S8LU10"/>
<reference evidence="2 3" key="1">
    <citation type="submission" date="2022-04" db="EMBL/GenBank/DDBJ databases">
        <title>Genome sequence of C. roseum typestrain.</title>
        <authorList>
            <person name="Poehlein A."/>
            <person name="Schoch T."/>
            <person name="Duerre P."/>
            <person name="Daniel R."/>
        </authorList>
    </citation>
    <scope>NUCLEOTIDE SEQUENCE [LARGE SCALE GENOMIC DNA]</scope>
    <source>
        <strain evidence="2 3">DSM 7320</strain>
    </source>
</reference>
<dbReference type="EMBL" id="CP096983">
    <property type="protein sequence ID" value="URZ13449.1"/>
    <property type="molecule type" value="Genomic_DNA"/>
</dbReference>
<feature type="domain" description="DUF7852" evidence="1">
    <location>
        <begin position="36"/>
        <end position="105"/>
    </location>
</feature>
<evidence type="ECO:0000313" key="3">
    <source>
        <dbReference type="Proteomes" id="UP000190951"/>
    </source>
</evidence>
<accession>A0A1S8LU10</accession>
<dbReference type="RefSeq" id="WP_077835163.1">
    <property type="nucleotide sequence ID" value="NZ_CP096983.1"/>
</dbReference>
<name>A0A1S8LU10_9CLOT</name>